<reference evidence="19" key="1">
    <citation type="submission" date="2022-12" db="EMBL/GenBank/DDBJ databases">
        <authorList>
            <person name="Petersen C."/>
        </authorList>
    </citation>
    <scope>NUCLEOTIDE SEQUENCE</scope>
    <source>
        <strain evidence="19">IBT 17660</strain>
    </source>
</reference>
<evidence type="ECO:0000256" key="13">
    <source>
        <dbReference type="ARBA" id="ARBA00049744"/>
    </source>
</evidence>
<evidence type="ECO:0000256" key="12">
    <source>
        <dbReference type="ARBA" id="ARBA00049723"/>
    </source>
</evidence>
<dbReference type="EC" id="5.3.3.1" evidence="10"/>
<evidence type="ECO:0000256" key="10">
    <source>
        <dbReference type="ARBA" id="ARBA00038856"/>
    </source>
</evidence>
<dbReference type="InterPro" id="IPR002575">
    <property type="entry name" value="Aminoglycoside_PTrfase"/>
</dbReference>
<evidence type="ECO:0000256" key="15">
    <source>
        <dbReference type="SAM" id="Phobius"/>
    </source>
</evidence>
<keyword evidence="15" id="KW-1133">Transmembrane helix</keyword>
<reference evidence="19" key="2">
    <citation type="journal article" date="2023" name="IMA Fungus">
        <title>Comparative genomic study of the Penicillium genus elucidates a diverse pangenome and 15 lateral gene transfer events.</title>
        <authorList>
            <person name="Petersen C."/>
            <person name="Sorensen T."/>
            <person name="Nielsen M.R."/>
            <person name="Sondergaard T.E."/>
            <person name="Sorensen J.L."/>
            <person name="Fitzpatrick D.A."/>
            <person name="Frisvad J.C."/>
            <person name="Nielsen K.L."/>
        </authorList>
    </citation>
    <scope>NUCLEOTIDE SEQUENCE</scope>
    <source>
        <strain evidence="19">IBT 17660</strain>
    </source>
</reference>
<name>A0A9W9WWH1_9EURO</name>
<dbReference type="Pfam" id="PF00890">
    <property type="entry name" value="FAD_binding_2"/>
    <property type="match status" value="1"/>
</dbReference>
<evidence type="ECO:0000256" key="3">
    <source>
        <dbReference type="ARBA" id="ARBA00022630"/>
    </source>
</evidence>
<keyword evidence="7" id="KW-1207">Sterol metabolism</keyword>
<dbReference type="EMBL" id="JAPWDO010000003">
    <property type="protein sequence ID" value="KAJ5477971.1"/>
    <property type="molecule type" value="Genomic_DNA"/>
</dbReference>
<dbReference type="SUPFAM" id="SSF56112">
    <property type="entry name" value="Protein kinase-like (PK-like)"/>
    <property type="match status" value="1"/>
</dbReference>
<dbReference type="SUPFAM" id="SSF51905">
    <property type="entry name" value="FAD/NAD(P)-binding domain"/>
    <property type="match status" value="1"/>
</dbReference>
<feature type="domain" description="Aminoglycoside phosphotransferase" evidence="17">
    <location>
        <begin position="1240"/>
        <end position="1383"/>
    </location>
</feature>
<dbReference type="InterPro" id="IPR011009">
    <property type="entry name" value="Kinase-like_dom_sf"/>
</dbReference>
<evidence type="ECO:0000256" key="5">
    <source>
        <dbReference type="ARBA" id="ARBA00023002"/>
    </source>
</evidence>
<dbReference type="PANTHER" id="PTHR47470:SF1">
    <property type="entry name" value="FAD-DEPENDENT OXIDOREDUCTASE 2 FAD BINDING DOMAIN-CONTAINING PROTEIN"/>
    <property type="match status" value="1"/>
</dbReference>
<dbReference type="EC" id="1.1.3.6" evidence="12"/>
<accession>A0A9W9WWH1</accession>
<dbReference type="InterPro" id="IPR003953">
    <property type="entry name" value="FAD-dep_OxRdtase_2_FAD-bd"/>
</dbReference>
<evidence type="ECO:0000259" key="16">
    <source>
        <dbReference type="Pfam" id="PF00890"/>
    </source>
</evidence>
<keyword evidence="3" id="KW-0285">Flavoprotein</keyword>
<comment type="cofactor">
    <cofactor evidence="1">
        <name>FAD</name>
        <dbReference type="ChEBI" id="CHEBI:57692"/>
    </cofactor>
</comment>
<dbReference type="PANTHER" id="PTHR47470">
    <property type="entry name" value="CHOLESTEROL OXIDASE"/>
    <property type="match status" value="1"/>
</dbReference>
<dbReference type="SUPFAM" id="SSF53474">
    <property type="entry name" value="alpha/beta-Hydrolases"/>
    <property type="match status" value="1"/>
</dbReference>
<sequence>MSYFTGKTDDYPTLSRFFGSMRPEYDVVIIGSGYGAGVAASRMARAGKSVAVLELGWERRSGSFPHAFSQCVKDMSISGSTAKNSFISRWLKWLSTEDPTRLFQVFLGDGQHSFAAHDESMAVRIRDEPSTLDEYYSRAEAMLQPSTYPENSTPNKLEQLSKESRWLGEKGNFYRVPLTIFFHNGRNSAGVPMQANRQSGHECTGLNDGSKNSVATTYLADAWNWGAEIFCGCEVQFVEKTDGGGYTIHFAWHGSGRSVFADHFKEQLFWVKAKEFCFLGAGALGTTGVLLRSKQRGLRMSPLVGRNLSGNGDLLIFGYNGDTNINGIAREYLRAPPGTTVTAVIDKRVVDPLENPLSGYVIQDGCIPETFNPVIQIMLTLQTMKSQALCLWNPRQEARKTLASLKSLLFGPYAYNGALQRTSTYLVMSHDSNEITLTLKDDQLCLRGPAEGRSEHFKWIRKMFKELFARTGARMGFSYPYAKDRHQEEVTVHLLGGANMSHDGTGHGGVTNHRGEVFSGSNDEVHKGLVCCDASVIPTALGVNPLATISALSERFVSLIAERSGLSIDLETENQPLNAYSKPSVSWDCQNHQNSTKKVPQSIGWQFTEAMHGHIRMGSEVESFAVAERVGKGASCSMRMFLTVEICRRGDLQYQGICTGTISCYALSRATLKIVDGTVDFFTPIQENAESSAISYHLKLLSVEGTEYRLEGHKLIDSNIAFSARKTWGATTTANVNITRPDGTNVGAGALHISLLDFKEQVRTFRTTRVFQISLILTLMSFLISFMYHICLFFFRPFVPMRFPRISSKPNDPKQPPPISCNITASDGVQVHLDIYDPIPIHKIGEPGPNSNHSPVLLLPGVTGIGAMHNLYSLPFLRCNMVEYFTQRGHRCYALTPRWGCDPTVAQKSTVYDCRLDVAAAIGYIRDKERQKPYVIAHCQGSVALCMGLLDGTIQSNHLLGATANSVFMNQVFGYWNSLKGRTTLLIQFFELLAGDYFPIVSSAKSVLFQRLLDTLLRFYPVGHARDLCTSTACHRTSFAFGLLWNHKNLDMGLHENVHQFFAGAHTKFMKQVVRMGTRGICMDNGLCPLLTAENLQRLQGLPILFVSGTENQVFNPESTLKDYELLRRRFGERLYRKFLVEGDMDYDVEQEIVAFFEKTTTARSTCDNYASEHLGGNVTPVDVQGVCSYTVYAGPNAAFVVQYRLKSLALNMDIMNLAKAIYGTLTPQISFKGQIGEDHGSKEPLYIYVMDRMPGISHLAFILAHNGDVPENSPEFSRWRQNLVADNAKFFALSWKSPQDVDQTYRESLCHQYERGLNLLLASLPIRFHLLIKKSLDSLPAIFSLPMVLLHNDFGSFNMLVDEKSCNLLGVIDWAEAEIAPFGINLYAHDRLISKIHLKHGWSRYDDYRLLDEIFWSTFSQETGVDNETIKTIKAARIAGVLLWLGFTSRLPNKPKPVPISDDDESGAYGMRDLDGLLINPATRFTDLV</sequence>
<dbReference type="InterPro" id="IPR036188">
    <property type="entry name" value="FAD/NAD-bd_sf"/>
</dbReference>
<feature type="domain" description="FAD-dependent oxidoreductase 2 FAD-binding" evidence="16">
    <location>
        <begin position="26"/>
        <end position="63"/>
    </location>
</feature>
<dbReference type="Pfam" id="PF05199">
    <property type="entry name" value="GMC_oxred_C"/>
    <property type="match status" value="1"/>
</dbReference>
<dbReference type="OrthoDB" id="9974421at2759"/>
<feature type="transmembrane region" description="Helical" evidence="15">
    <location>
        <begin position="770"/>
        <end position="795"/>
    </location>
</feature>
<evidence type="ECO:0000313" key="20">
    <source>
        <dbReference type="Proteomes" id="UP001147760"/>
    </source>
</evidence>
<evidence type="ECO:0000259" key="18">
    <source>
        <dbReference type="Pfam" id="PF05199"/>
    </source>
</evidence>
<evidence type="ECO:0000313" key="19">
    <source>
        <dbReference type="EMBL" id="KAJ5477971.1"/>
    </source>
</evidence>
<keyword evidence="15" id="KW-0472">Membrane</keyword>
<evidence type="ECO:0000256" key="1">
    <source>
        <dbReference type="ARBA" id="ARBA00001974"/>
    </source>
</evidence>
<dbReference type="GO" id="GO:0016995">
    <property type="term" value="F:cholesterol oxidase activity"/>
    <property type="evidence" value="ECO:0007669"/>
    <property type="project" value="UniProtKB-EC"/>
</dbReference>
<keyword evidence="5" id="KW-0560">Oxidoreductase</keyword>
<feature type="domain" description="Glucose-methanol-choline oxidoreductase C-terminal" evidence="18">
    <location>
        <begin position="458"/>
        <end position="552"/>
    </location>
</feature>
<dbReference type="Gene3D" id="3.40.50.1820">
    <property type="entry name" value="alpha/beta hydrolase"/>
    <property type="match status" value="1"/>
</dbReference>
<keyword evidence="2" id="KW-0153">Cholesterol metabolism</keyword>
<evidence type="ECO:0000256" key="9">
    <source>
        <dbReference type="ARBA" id="ARBA00023235"/>
    </source>
</evidence>
<dbReference type="InterPro" id="IPR007867">
    <property type="entry name" value="GMC_OxRtase_C"/>
</dbReference>
<dbReference type="Proteomes" id="UP001147760">
    <property type="component" value="Unassembled WGS sequence"/>
</dbReference>
<organism evidence="19 20">
    <name type="scientific">Penicillium desertorum</name>
    <dbReference type="NCBI Taxonomy" id="1303715"/>
    <lineage>
        <taxon>Eukaryota</taxon>
        <taxon>Fungi</taxon>
        <taxon>Dikarya</taxon>
        <taxon>Ascomycota</taxon>
        <taxon>Pezizomycotina</taxon>
        <taxon>Eurotiomycetes</taxon>
        <taxon>Eurotiomycetidae</taxon>
        <taxon>Eurotiales</taxon>
        <taxon>Aspergillaceae</taxon>
        <taxon>Penicillium</taxon>
    </lineage>
</organism>
<dbReference type="Pfam" id="PF01636">
    <property type="entry name" value="APH"/>
    <property type="match status" value="1"/>
</dbReference>
<evidence type="ECO:0000256" key="2">
    <source>
        <dbReference type="ARBA" id="ARBA00022548"/>
    </source>
</evidence>
<keyword evidence="9" id="KW-0413">Isomerase</keyword>
<dbReference type="Gene3D" id="3.90.1200.10">
    <property type="match status" value="1"/>
</dbReference>
<dbReference type="GO" id="GO:0008203">
    <property type="term" value="P:cholesterol metabolic process"/>
    <property type="evidence" value="ECO:0007669"/>
    <property type="project" value="UniProtKB-KW"/>
</dbReference>
<dbReference type="GO" id="GO:0004769">
    <property type="term" value="F:steroid Delta-isomerase activity"/>
    <property type="evidence" value="ECO:0007669"/>
    <property type="project" value="UniProtKB-EC"/>
</dbReference>
<keyword evidence="6" id="KW-0443">Lipid metabolism</keyword>
<evidence type="ECO:0000259" key="17">
    <source>
        <dbReference type="Pfam" id="PF01636"/>
    </source>
</evidence>
<keyword evidence="15" id="KW-0812">Transmembrane</keyword>
<comment type="pathway">
    <text evidence="11">Steroid metabolism; cholesterol degradation.</text>
</comment>
<evidence type="ECO:0000256" key="14">
    <source>
        <dbReference type="ARBA" id="ARBA00049778"/>
    </source>
</evidence>
<evidence type="ECO:0000256" key="4">
    <source>
        <dbReference type="ARBA" id="ARBA00022827"/>
    </source>
</evidence>
<keyword evidence="4" id="KW-0274">FAD</keyword>
<comment type="caution">
    <text evidence="19">The sequence shown here is derived from an EMBL/GenBank/DDBJ whole genome shotgun (WGS) entry which is preliminary data.</text>
</comment>
<evidence type="ECO:0000256" key="8">
    <source>
        <dbReference type="ARBA" id="ARBA00023221"/>
    </source>
</evidence>
<dbReference type="GO" id="GO:0017000">
    <property type="term" value="P:antibiotic biosynthetic process"/>
    <property type="evidence" value="ECO:0007669"/>
    <property type="project" value="UniProtKB-ARBA"/>
</dbReference>
<dbReference type="InterPro" id="IPR052542">
    <property type="entry name" value="Cholesterol_Oxidase"/>
</dbReference>
<keyword evidence="8" id="KW-0753">Steroid metabolism</keyword>
<dbReference type="GO" id="GO:0072330">
    <property type="term" value="P:monocarboxylic acid biosynthetic process"/>
    <property type="evidence" value="ECO:0007669"/>
    <property type="project" value="UniProtKB-ARBA"/>
</dbReference>
<evidence type="ECO:0000256" key="11">
    <source>
        <dbReference type="ARBA" id="ARBA00049645"/>
    </source>
</evidence>
<keyword evidence="20" id="KW-1185">Reference proteome</keyword>
<evidence type="ECO:0000256" key="6">
    <source>
        <dbReference type="ARBA" id="ARBA00023098"/>
    </source>
</evidence>
<evidence type="ECO:0000256" key="7">
    <source>
        <dbReference type="ARBA" id="ARBA00023166"/>
    </source>
</evidence>
<gene>
    <name evidence="19" type="ORF">N7530_003480</name>
</gene>
<protein>
    <recommendedName>
        <fullName evidence="13">Cholesterol oxidase</fullName>
        <ecNumber evidence="12">1.1.3.6</ecNumber>
        <ecNumber evidence="10">5.3.3.1</ecNumber>
    </recommendedName>
    <alternativeName>
        <fullName evidence="14">Cholesterol isomerase</fullName>
    </alternativeName>
</protein>
<dbReference type="Gene3D" id="3.50.50.60">
    <property type="entry name" value="FAD/NAD(P)-binding domain"/>
    <property type="match status" value="3"/>
</dbReference>
<dbReference type="InterPro" id="IPR029058">
    <property type="entry name" value="AB_hydrolase_fold"/>
</dbReference>
<proteinExistence type="predicted"/>